<evidence type="ECO:0000259" key="1">
    <source>
        <dbReference type="Pfam" id="PF00535"/>
    </source>
</evidence>
<dbReference type="RefSeq" id="WP_048928974.1">
    <property type="nucleotide sequence ID" value="NZ_KQ235875.1"/>
</dbReference>
<dbReference type="InterPro" id="IPR029044">
    <property type="entry name" value="Nucleotide-diphossugar_trans"/>
</dbReference>
<dbReference type="EMBL" id="ADLK01000012">
    <property type="protein sequence ID" value="KMW22046.1"/>
    <property type="molecule type" value="Genomic_DNA"/>
</dbReference>
<dbReference type="Proteomes" id="UP000037392">
    <property type="component" value="Unassembled WGS sequence"/>
</dbReference>
<dbReference type="CDD" id="cd00761">
    <property type="entry name" value="Glyco_tranf_GTA_type"/>
    <property type="match status" value="1"/>
</dbReference>
<dbReference type="SUPFAM" id="SSF53448">
    <property type="entry name" value="Nucleotide-diphospho-sugar transferases"/>
    <property type="match status" value="1"/>
</dbReference>
<evidence type="ECO:0000313" key="3">
    <source>
        <dbReference type="Proteomes" id="UP000037392"/>
    </source>
</evidence>
<dbReference type="PATRIC" id="fig|742734.4.peg.126"/>
<dbReference type="GeneID" id="93163603"/>
<dbReference type="PANTHER" id="PTHR22916:SF3">
    <property type="entry name" value="UDP-GLCNAC:BETAGAL BETA-1,3-N-ACETYLGLUCOSAMINYLTRANSFERASE-LIKE PROTEIN 1"/>
    <property type="match status" value="1"/>
</dbReference>
<organism evidence="2 3">
    <name type="scientific">[Clostridium] citroniae WAL-19142</name>
    <dbReference type="NCBI Taxonomy" id="742734"/>
    <lineage>
        <taxon>Bacteria</taxon>
        <taxon>Bacillati</taxon>
        <taxon>Bacillota</taxon>
        <taxon>Clostridia</taxon>
        <taxon>Lachnospirales</taxon>
        <taxon>Lachnospiraceae</taxon>
        <taxon>Enterocloster</taxon>
    </lineage>
</organism>
<accession>A0A0J9CC97</accession>
<dbReference type="Gene3D" id="3.90.550.10">
    <property type="entry name" value="Spore Coat Polysaccharide Biosynthesis Protein SpsA, Chain A"/>
    <property type="match status" value="1"/>
</dbReference>
<reference evidence="2 3" key="1">
    <citation type="submission" date="2011-04" db="EMBL/GenBank/DDBJ databases">
        <title>The Genome Sequence of Clostridium citroniae WAL-19142.</title>
        <authorList>
            <consortium name="The Broad Institute Genome Sequencing Platform"/>
            <person name="Earl A."/>
            <person name="Ward D."/>
            <person name="Feldgarden M."/>
            <person name="Gevers D."/>
            <person name="Warren Y.A."/>
            <person name="Tyrrell K.L."/>
            <person name="Citron D.M."/>
            <person name="Goldstein E.J."/>
            <person name="Daigneault M."/>
            <person name="Allen-Vercoe E."/>
            <person name="Young S.K."/>
            <person name="Zeng Q."/>
            <person name="Gargeya S."/>
            <person name="Fitzgerald M."/>
            <person name="Haas B."/>
            <person name="Abouelleil A."/>
            <person name="Alvarado L."/>
            <person name="Arachchi H.M."/>
            <person name="Berlin A."/>
            <person name="Brown A."/>
            <person name="Chapman S.B."/>
            <person name="Chen Z."/>
            <person name="Dunbar C."/>
            <person name="Freedman E."/>
            <person name="Gearin G."/>
            <person name="Gellesch M."/>
            <person name="Goldberg J."/>
            <person name="Griggs A."/>
            <person name="Gujja S."/>
            <person name="Heilman E.R."/>
            <person name="Heiman D."/>
            <person name="Howarth C."/>
            <person name="Larson L."/>
            <person name="Lui A."/>
            <person name="MacDonald P.J."/>
            <person name="Mehta T."/>
            <person name="Montmayeur A."/>
            <person name="Murphy C."/>
            <person name="Neiman D."/>
            <person name="Pearson M."/>
            <person name="Priest M."/>
            <person name="Roberts A."/>
            <person name="Saif S."/>
            <person name="Shea T."/>
            <person name="Shenoy N."/>
            <person name="Sisk P."/>
            <person name="Stolte C."/>
            <person name="Sykes S."/>
            <person name="White J."/>
            <person name="Yandava C."/>
            <person name="Wortman J."/>
            <person name="Nusbaum C."/>
            <person name="Birren B."/>
        </authorList>
    </citation>
    <scope>NUCLEOTIDE SEQUENCE [LARGE SCALE GENOMIC DNA]</scope>
    <source>
        <strain evidence="2 3">WAL-19142</strain>
    </source>
</reference>
<dbReference type="PANTHER" id="PTHR22916">
    <property type="entry name" value="GLYCOSYLTRANSFERASE"/>
    <property type="match status" value="1"/>
</dbReference>
<evidence type="ECO:0000313" key="2">
    <source>
        <dbReference type="EMBL" id="KMW22046.1"/>
    </source>
</evidence>
<dbReference type="InterPro" id="IPR001173">
    <property type="entry name" value="Glyco_trans_2-like"/>
</dbReference>
<feature type="domain" description="Glycosyltransferase 2-like" evidence="1">
    <location>
        <begin position="5"/>
        <end position="166"/>
    </location>
</feature>
<protein>
    <recommendedName>
        <fullName evidence="1">Glycosyltransferase 2-like domain-containing protein</fullName>
    </recommendedName>
</protein>
<sequence length="345" mass="40662">MKILSFIIPSFNVEWCLHKALNSMLVQDILQDIEIIVVNDGSTDKTEEIATQYVRQYPQNVILVNKSNGGHGSAINSAISYISGTYFKVVDADDWVISENLPEFVNILKDCTCDVVLTPYHRIDMKDGSRESWNMYCDNYKKVYSLEDIVADWKKFDRCCMFHGISYRTEFYRYHNYQLPEKIFYEDHEFSSIPFCYADSIYPINIYVYQYLVGNSEQSVSDKNKLARLSHAEKVTRDLLIYRREHSNLTSEGMKYLDLKIESGIPSYYETVCIVQRNKKKGRKDMDQFNAMIQSFDPAVYQRVLRKSQIYRLLSWLHLTPTLYRKMLYSGLYSKLRKTNRLEKE</sequence>
<gene>
    <name evidence="2" type="ORF">HMPREF9470_00120</name>
</gene>
<comment type="caution">
    <text evidence="2">The sequence shown here is derived from an EMBL/GenBank/DDBJ whole genome shotgun (WGS) entry which is preliminary data.</text>
</comment>
<dbReference type="OrthoDB" id="396512at2"/>
<dbReference type="GO" id="GO:0016758">
    <property type="term" value="F:hexosyltransferase activity"/>
    <property type="evidence" value="ECO:0007669"/>
    <property type="project" value="UniProtKB-ARBA"/>
</dbReference>
<proteinExistence type="predicted"/>
<dbReference type="AlphaFoldDB" id="A0A0J9CC97"/>
<name>A0A0J9CC97_9FIRM</name>
<dbReference type="Pfam" id="PF00535">
    <property type="entry name" value="Glycos_transf_2"/>
    <property type="match status" value="1"/>
</dbReference>